<reference evidence="3" key="2">
    <citation type="journal article" date="2022" name="Hortic Res">
        <title>The genome of Dioscorea zingiberensis sheds light on the biosynthesis, origin and evolution of the medicinally important diosgenin saponins.</title>
        <authorList>
            <person name="Li Y."/>
            <person name="Tan C."/>
            <person name="Li Z."/>
            <person name="Guo J."/>
            <person name="Li S."/>
            <person name="Chen X."/>
            <person name="Wang C."/>
            <person name="Dai X."/>
            <person name="Yang H."/>
            <person name="Song W."/>
            <person name="Hou L."/>
            <person name="Xu J."/>
            <person name="Tong Z."/>
            <person name="Xu A."/>
            <person name="Yuan X."/>
            <person name="Wang W."/>
            <person name="Yang Q."/>
            <person name="Chen L."/>
            <person name="Sun Z."/>
            <person name="Wang K."/>
            <person name="Pan B."/>
            <person name="Chen J."/>
            <person name="Bao Y."/>
            <person name="Liu F."/>
            <person name="Qi X."/>
            <person name="Gang D.R."/>
            <person name="Wen J."/>
            <person name="Li J."/>
        </authorList>
    </citation>
    <scope>NUCLEOTIDE SEQUENCE</scope>
    <source>
        <strain evidence="3">Dzin_1.0</strain>
    </source>
</reference>
<evidence type="ECO:0000313" key="3">
    <source>
        <dbReference type="EMBL" id="KAJ0973315.1"/>
    </source>
</evidence>
<protein>
    <recommendedName>
        <fullName evidence="5">Secreted protein</fullName>
    </recommendedName>
</protein>
<feature type="chain" id="PRO_5038410267" description="Secreted protein" evidence="2">
    <location>
        <begin position="19"/>
        <end position="106"/>
    </location>
</feature>
<evidence type="ECO:0000256" key="2">
    <source>
        <dbReference type="SAM" id="SignalP"/>
    </source>
</evidence>
<evidence type="ECO:0000313" key="4">
    <source>
        <dbReference type="Proteomes" id="UP001085076"/>
    </source>
</evidence>
<proteinExistence type="predicted"/>
<evidence type="ECO:0008006" key="5">
    <source>
        <dbReference type="Google" id="ProtNLM"/>
    </source>
</evidence>
<dbReference type="EMBL" id="JAGGNH010000005">
    <property type="protein sequence ID" value="KAJ0973315.1"/>
    <property type="molecule type" value="Genomic_DNA"/>
</dbReference>
<organism evidence="3 4">
    <name type="scientific">Dioscorea zingiberensis</name>
    <dbReference type="NCBI Taxonomy" id="325984"/>
    <lineage>
        <taxon>Eukaryota</taxon>
        <taxon>Viridiplantae</taxon>
        <taxon>Streptophyta</taxon>
        <taxon>Embryophyta</taxon>
        <taxon>Tracheophyta</taxon>
        <taxon>Spermatophyta</taxon>
        <taxon>Magnoliopsida</taxon>
        <taxon>Liliopsida</taxon>
        <taxon>Dioscoreales</taxon>
        <taxon>Dioscoreaceae</taxon>
        <taxon>Dioscorea</taxon>
    </lineage>
</organism>
<gene>
    <name evidence="3" type="ORF">J5N97_021274</name>
</gene>
<reference evidence="3" key="1">
    <citation type="submission" date="2021-03" db="EMBL/GenBank/DDBJ databases">
        <authorList>
            <person name="Li Z."/>
            <person name="Yang C."/>
        </authorList>
    </citation>
    <scope>NUCLEOTIDE SEQUENCE</scope>
    <source>
        <strain evidence="3">Dzin_1.0</strain>
        <tissue evidence="3">Leaf</tissue>
    </source>
</reference>
<feature type="signal peptide" evidence="2">
    <location>
        <begin position="1"/>
        <end position="18"/>
    </location>
</feature>
<keyword evidence="2" id="KW-0732">Signal</keyword>
<name>A0A9D5CJK6_9LILI</name>
<sequence>MLLWVFIALLCIVHTTFLEAVMKPICFLNAFFFLCECVALLPFPALLWPSNLQMATVMQLGWPIALPTTAAVLLDNGQYIGEGSSSLLHFGIQKTRKQSDLGLATV</sequence>
<keyword evidence="4" id="KW-1185">Reference proteome</keyword>
<feature type="transmembrane region" description="Helical" evidence="1">
    <location>
        <begin position="28"/>
        <end position="48"/>
    </location>
</feature>
<keyword evidence="1" id="KW-0812">Transmembrane</keyword>
<keyword evidence="1" id="KW-1133">Transmembrane helix</keyword>
<evidence type="ECO:0000256" key="1">
    <source>
        <dbReference type="SAM" id="Phobius"/>
    </source>
</evidence>
<dbReference type="AlphaFoldDB" id="A0A9D5CJK6"/>
<comment type="caution">
    <text evidence="3">The sequence shown here is derived from an EMBL/GenBank/DDBJ whole genome shotgun (WGS) entry which is preliminary data.</text>
</comment>
<dbReference type="Proteomes" id="UP001085076">
    <property type="component" value="Miscellaneous, Linkage group lg05"/>
</dbReference>
<accession>A0A9D5CJK6</accession>
<keyword evidence="1" id="KW-0472">Membrane</keyword>